<comment type="similarity">
    <text evidence="2">Belongs to the ABC transporter superfamily.</text>
</comment>
<dbReference type="EMBL" id="CP002869">
    <property type="protein sequence ID" value="AEI42130.1"/>
    <property type="molecule type" value="Genomic_DNA"/>
</dbReference>
<dbReference type="PROSITE" id="PS50893">
    <property type="entry name" value="ABC_TRANSPORTER_2"/>
    <property type="match status" value="1"/>
</dbReference>
<dbReference type="InterPro" id="IPR013563">
    <property type="entry name" value="Oligopep_ABC_C"/>
</dbReference>
<reference evidence="17 18" key="2">
    <citation type="journal article" date="2013" name="Genome Announc.">
        <title>Genome Sequence of Growth-Improving Paenibacillus mucilaginosus Strain KNP414.</title>
        <authorList>
            <person name="Lu J.J."/>
            <person name="Wang J.F."/>
            <person name="Hu X.F."/>
        </authorList>
    </citation>
    <scope>NUCLEOTIDE SEQUENCE [LARGE SCALE GENOMIC DNA]</scope>
    <source>
        <strain evidence="17 18">KNP414</strain>
    </source>
</reference>
<evidence type="ECO:0000256" key="4">
    <source>
        <dbReference type="ARBA" id="ARBA00022475"/>
    </source>
</evidence>
<keyword evidence="8" id="KW-1278">Translocase</keyword>
<reference evidence="18" key="1">
    <citation type="submission" date="2011-06" db="EMBL/GenBank/DDBJ databases">
        <title>Complete genome sequence of Paenibacillus mucilaginosus KNP414.</title>
        <authorList>
            <person name="Wang J."/>
            <person name="Hu S."/>
            <person name="Hu X."/>
            <person name="Zhang B."/>
            <person name="Dong D."/>
            <person name="Zhang S."/>
            <person name="Zhao K."/>
            <person name="Wu D."/>
        </authorList>
    </citation>
    <scope>NUCLEOTIDE SEQUENCE [LARGE SCALE GENOMIC DNA]</scope>
    <source>
        <strain evidence="18">KNP414</strain>
    </source>
</reference>
<dbReference type="KEGG" id="pms:KNP414_03586"/>
<dbReference type="NCBIfam" id="TIGR01727">
    <property type="entry name" value="oligo_HPY"/>
    <property type="match status" value="1"/>
</dbReference>
<sequence length="343" mass="35980">MGAYTLVLGASHVSEKKERKEMTALLQVENLTIRFPAPGRGLGSRKELTPVQGLSLSVGTGEIVAVVGSSGSGKSLLAHAVLGILPRQAKVTGTLRFRGEELTLARQAAVRGREIALVPQSVTFLDPLLQAGRQVRYGVNEGDPAAVQRSLFRRYRLAEAVEKLFPFQLSGGMARRVLLAAATAGGAGLVIADEPTPGLDSEAVREALGRLRELADGGCGVMLITHDIESALTVADRVAVLYSGTVVETAAAAEFPGPVVEPGAAAEFAGRGEALRHPYTRALWRALPGSGFTPLPGFQPAAGELPPGCAFAPRCGQADTACRQERPPLRELRGGTVRCVHAT</sequence>
<dbReference type="Gene3D" id="3.40.50.300">
    <property type="entry name" value="P-loop containing nucleotide triphosphate hydrolases"/>
    <property type="match status" value="1"/>
</dbReference>
<evidence type="ECO:0000256" key="9">
    <source>
        <dbReference type="ARBA" id="ARBA00023065"/>
    </source>
</evidence>
<evidence type="ECO:0000256" key="12">
    <source>
        <dbReference type="ARBA" id="ARBA00038669"/>
    </source>
</evidence>
<dbReference type="Pfam" id="PF08352">
    <property type="entry name" value="oligo_HPY"/>
    <property type="match status" value="1"/>
</dbReference>
<keyword evidence="6" id="KW-0547">Nucleotide-binding</keyword>
<dbReference type="SMART" id="SM00382">
    <property type="entry name" value="AAA"/>
    <property type="match status" value="1"/>
</dbReference>
<accession>F8FDG0</accession>
<evidence type="ECO:0000256" key="1">
    <source>
        <dbReference type="ARBA" id="ARBA00004202"/>
    </source>
</evidence>
<dbReference type="PANTHER" id="PTHR43297">
    <property type="entry name" value="OLIGOPEPTIDE TRANSPORT ATP-BINDING PROTEIN APPD"/>
    <property type="match status" value="1"/>
</dbReference>
<evidence type="ECO:0000256" key="11">
    <source>
        <dbReference type="ARBA" id="ARBA00023136"/>
    </source>
</evidence>
<dbReference type="GO" id="GO:0015833">
    <property type="term" value="P:peptide transport"/>
    <property type="evidence" value="ECO:0007669"/>
    <property type="project" value="InterPro"/>
</dbReference>
<protein>
    <recommendedName>
        <fullName evidence="14">Nickel import system ATP-binding protein NikD</fullName>
        <ecNumber evidence="13">7.2.2.11</ecNumber>
    </recommendedName>
</protein>
<evidence type="ECO:0000256" key="6">
    <source>
        <dbReference type="ARBA" id="ARBA00022741"/>
    </source>
</evidence>
<keyword evidence="10" id="KW-0921">Nickel transport</keyword>
<keyword evidence="9" id="KW-0406">Ion transport</keyword>
<evidence type="ECO:0000256" key="15">
    <source>
        <dbReference type="ARBA" id="ARBA00048610"/>
    </source>
</evidence>
<dbReference type="Pfam" id="PF00005">
    <property type="entry name" value="ABC_tran"/>
    <property type="match status" value="1"/>
</dbReference>
<dbReference type="GO" id="GO:0005524">
    <property type="term" value="F:ATP binding"/>
    <property type="evidence" value="ECO:0007669"/>
    <property type="project" value="UniProtKB-KW"/>
</dbReference>
<comment type="subcellular location">
    <subcellularLocation>
        <location evidence="1">Cell membrane</location>
        <topology evidence="1">Peripheral membrane protein</topology>
    </subcellularLocation>
</comment>
<evidence type="ECO:0000256" key="8">
    <source>
        <dbReference type="ARBA" id="ARBA00022967"/>
    </source>
</evidence>
<dbReference type="InterPro" id="IPR003439">
    <property type="entry name" value="ABC_transporter-like_ATP-bd"/>
</dbReference>
<evidence type="ECO:0000259" key="16">
    <source>
        <dbReference type="PROSITE" id="PS50893"/>
    </source>
</evidence>
<dbReference type="PROSITE" id="PS00211">
    <property type="entry name" value="ABC_TRANSPORTER_1"/>
    <property type="match status" value="1"/>
</dbReference>
<evidence type="ECO:0000313" key="17">
    <source>
        <dbReference type="EMBL" id="AEI42130.1"/>
    </source>
</evidence>
<dbReference type="GO" id="GO:0016887">
    <property type="term" value="F:ATP hydrolysis activity"/>
    <property type="evidence" value="ECO:0007669"/>
    <property type="project" value="InterPro"/>
</dbReference>
<evidence type="ECO:0000256" key="5">
    <source>
        <dbReference type="ARBA" id="ARBA00022596"/>
    </source>
</evidence>
<keyword evidence="3" id="KW-0813">Transport</keyword>
<organism evidence="17 18">
    <name type="scientific">Paenibacillus mucilaginosus (strain KNP414)</name>
    <dbReference type="NCBI Taxonomy" id="1036673"/>
    <lineage>
        <taxon>Bacteria</taxon>
        <taxon>Bacillati</taxon>
        <taxon>Bacillota</taxon>
        <taxon>Bacilli</taxon>
        <taxon>Bacillales</taxon>
        <taxon>Paenibacillaceae</taxon>
        <taxon>Paenibacillus</taxon>
    </lineage>
</organism>
<keyword evidence="4" id="KW-1003">Cell membrane</keyword>
<proteinExistence type="inferred from homology"/>
<evidence type="ECO:0000256" key="13">
    <source>
        <dbReference type="ARBA" id="ARBA00039098"/>
    </source>
</evidence>
<dbReference type="GO" id="GO:0005886">
    <property type="term" value="C:plasma membrane"/>
    <property type="evidence" value="ECO:0007669"/>
    <property type="project" value="UniProtKB-SubCell"/>
</dbReference>
<dbReference type="InterPro" id="IPR003593">
    <property type="entry name" value="AAA+_ATPase"/>
</dbReference>
<comment type="catalytic activity">
    <reaction evidence="15">
        <text>Ni(2+)(out) + ATP + H2O = Ni(2+)(in) + ADP + phosphate + H(+)</text>
        <dbReference type="Rhea" id="RHEA:15557"/>
        <dbReference type="ChEBI" id="CHEBI:15377"/>
        <dbReference type="ChEBI" id="CHEBI:15378"/>
        <dbReference type="ChEBI" id="CHEBI:30616"/>
        <dbReference type="ChEBI" id="CHEBI:43474"/>
        <dbReference type="ChEBI" id="CHEBI:49786"/>
        <dbReference type="ChEBI" id="CHEBI:456216"/>
        <dbReference type="EC" id="7.2.2.11"/>
    </reaction>
    <physiologicalReaction direction="left-to-right" evidence="15">
        <dbReference type="Rhea" id="RHEA:15558"/>
    </physiologicalReaction>
</comment>
<comment type="subunit">
    <text evidence="12">The complex is composed of two ATP-binding proteins (NikD and NikE), two transmembrane proteins (NikB and NikC) and a solute-binding protein (NikA).</text>
</comment>
<dbReference type="EC" id="7.2.2.11" evidence="13"/>
<evidence type="ECO:0000256" key="2">
    <source>
        <dbReference type="ARBA" id="ARBA00005417"/>
    </source>
</evidence>
<dbReference type="AlphaFoldDB" id="F8FDG0"/>
<evidence type="ECO:0000256" key="3">
    <source>
        <dbReference type="ARBA" id="ARBA00022448"/>
    </source>
</evidence>
<keyword evidence="11" id="KW-0472">Membrane</keyword>
<dbReference type="InterPro" id="IPR017871">
    <property type="entry name" value="ABC_transporter-like_CS"/>
</dbReference>
<keyword evidence="7" id="KW-0067">ATP-binding</keyword>
<dbReference type="PANTHER" id="PTHR43297:SF13">
    <property type="entry name" value="NICKEL ABC TRANSPORTER, ATP-BINDING PROTEIN"/>
    <property type="match status" value="1"/>
</dbReference>
<evidence type="ECO:0000256" key="10">
    <source>
        <dbReference type="ARBA" id="ARBA00023112"/>
    </source>
</evidence>
<evidence type="ECO:0000256" key="7">
    <source>
        <dbReference type="ARBA" id="ARBA00022840"/>
    </source>
</evidence>
<dbReference type="InterPro" id="IPR050388">
    <property type="entry name" value="ABC_Ni/Peptide_Import"/>
</dbReference>
<feature type="domain" description="ABC transporter" evidence="16">
    <location>
        <begin position="26"/>
        <end position="268"/>
    </location>
</feature>
<evidence type="ECO:0000313" key="18">
    <source>
        <dbReference type="Proteomes" id="UP000006620"/>
    </source>
</evidence>
<dbReference type="Proteomes" id="UP000006620">
    <property type="component" value="Chromosome"/>
</dbReference>
<dbReference type="GO" id="GO:0015413">
    <property type="term" value="F:ABC-type nickel transporter activity"/>
    <property type="evidence" value="ECO:0007669"/>
    <property type="project" value="UniProtKB-EC"/>
</dbReference>
<dbReference type="PATRIC" id="fig|1036673.3.peg.3291"/>
<keyword evidence="5" id="KW-0533">Nickel</keyword>
<dbReference type="InterPro" id="IPR027417">
    <property type="entry name" value="P-loop_NTPase"/>
</dbReference>
<dbReference type="HOGENOM" id="CLU_000604_1_23_9"/>
<name>F8FDG0_PAEMK</name>
<gene>
    <name evidence="17" type="ordered locus">KNP414_03586</name>
</gene>
<dbReference type="SUPFAM" id="SSF52540">
    <property type="entry name" value="P-loop containing nucleoside triphosphate hydrolases"/>
    <property type="match status" value="1"/>
</dbReference>
<evidence type="ECO:0000256" key="14">
    <source>
        <dbReference type="ARBA" id="ARBA00044143"/>
    </source>
</evidence>